<sequence length="45" mass="4855">MLIPSQGSNAETLKQESMIVLAENPPLLTAVTLEIDEIIKECEAA</sequence>
<proteinExistence type="predicted"/>
<protein>
    <submittedName>
        <fullName evidence="1">13862_t:CDS:1</fullName>
    </submittedName>
</protein>
<dbReference type="Proteomes" id="UP000789508">
    <property type="component" value="Unassembled WGS sequence"/>
</dbReference>
<dbReference type="EMBL" id="CAJVPS010013952">
    <property type="protein sequence ID" value="CAG8679883.1"/>
    <property type="molecule type" value="Genomic_DNA"/>
</dbReference>
<evidence type="ECO:0000313" key="1">
    <source>
        <dbReference type="EMBL" id="CAG8679883.1"/>
    </source>
</evidence>
<feature type="non-terminal residue" evidence="1">
    <location>
        <position position="45"/>
    </location>
</feature>
<name>A0A9N9EHG5_9GLOM</name>
<dbReference type="AlphaFoldDB" id="A0A9N9EHG5"/>
<gene>
    <name evidence="1" type="ORF">ALEPTO_LOCUS10824</name>
</gene>
<comment type="caution">
    <text evidence="1">The sequence shown here is derived from an EMBL/GenBank/DDBJ whole genome shotgun (WGS) entry which is preliminary data.</text>
</comment>
<accession>A0A9N9EHG5</accession>
<reference evidence="1" key="1">
    <citation type="submission" date="2021-06" db="EMBL/GenBank/DDBJ databases">
        <authorList>
            <person name="Kallberg Y."/>
            <person name="Tangrot J."/>
            <person name="Rosling A."/>
        </authorList>
    </citation>
    <scope>NUCLEOTIDE SEQUENCE</scope>
    <source>
        <strain evidence="1">FL130A</strain>
    </source>
</reference>
<evidence type="ECO:0000313" key="2">
    <source>
        <dbReference type="Proteomes" id="UP000789508"/>
    </source>
</evidence>
<keyword evidence="2" id="KW-1185">Reference proteome</keyword>
<organism evidence="1 2">
    <name type="scientific">Ambispora leptoticha</name>
    <dbReference type="NCBI Taxonomy" id="144679"/>
    <lineage>
        <taxon>Eukaryota</taxon>
        <taxon>Fungi</taxon>
        <taxon>Fungi incertae sedis</taxon>
        <taxon>Mucoromycota</taxon>
        <taxon>Glomeromycotina</taxon>
        <taxon>Glomeromycetes</taxon>
        <taxon>Archaeosporales</taxon>
        <taxon>Ambisporaceae</taxon>
        <taxon>Ambispora</taxon>
    </lineage>
</organism>